<protein>
    <submittedName>
        <fullName evidence="1">Alkanesulfonate monooxygenase SsuD/methylene tetrahydromethanopterin reductase-like flavin-dependent oxidoreductase (Luciferase family)</fullName>
    </submittedName>
</protein>
<name>A0A7W5VIC3_9ACTN</name>
<dbReference type="EMBL" id="JACIBV010000001">
    <property type="protein sequence ID" value="MBB3732139.1"/>
    <property type="molecule type" value="Genomic_DNA"/>
</dbReference>
<evidence type="ECO:0000313" key="1">
    <source>
        <dbReference type="EMBL" id="MBB3732139.1"/>
    </source>
</evidence>
<dbReference type="Gene3D" id="3.20.20.30">
    <property type="entry name" value="Luciferase-like domain"/>
    <property type="match status" value="1"/>
</dbReference>
<dbReference type="AlphaFoldDB" id="A0A7W5VIC3"/>
<dbReference type="GO" id="GO:0004497">
    <property type="term" value="F:monooxygenase activity"/>
    <property type="evidence" value="ECO:0007669"/>
    <property type="project" value="UniProtKB-KW"/>
</dbReference>
<keyword evidence="2" id="KW-1185">Reference proteome</keyword>
<dbReference type="InterPro" id="IPR036661">
    <property type="entry name" value="Luciferase-like_sf"/>
</dbReference>
<organism evidence="1 2">
    <name type="scientific">Nonomuraea dietziae</name>
    <dbReference type="NCBI Taxonomy" id="65515"/>
    <lineage>
        <taxon>Bacteria</taxon>
        <taxon>Bacillati</taxon>
        <taxon>Actinomycetota</taxon>
        <taxon>Actinomycetes</taxon>
        <taxon>Streptosporangiales</taxon>
        <taxon>Streptosporangiaceae</taxon>
        <taxon>Nonomuraea</taxon>
    </lineage>
</organism>
<gene>
    <name evidence="1" type="ORF">FHR33_007999</name>
</gene>
<dbReference type="Proteomes" id="UP000579945">
    <property type="component" value="Unassembled WGS sequence"/>
</dbReference>
<evidence type="ECO:0000313" key="2">
    <source>
        <dbReference type="Proteomes" id="UP000579945"/>
    </source>
</evidence>
<sequence>MQRPGPPILIGGWGDRMHRLVAEQADIWYVPGPPHNLVAWIAERGRVPDDHCAAIGRDPREIVRSVQTIVSYDDAARCRKTVWESVEAGMGHIVLSLPTPHPEAWPRRLTDEIIAPVRAEL</sequence>
<keyword evidence="1" id="KW-0560">Oxidoreductase</keyword>
<dbReference type="GO" id="GO:0016705">
    <property type="term" value="F:oxidoreductase activity, acting on paired donors, with incorporation or reduction of molecular oxygen"/>
    <property type="evidence" value="ECO:0007669"/>
    <property type="project" value="InterPro"/>
</dbReference>
<reference evidence="1 2" key="1">
    <citation type="submission" date="2020-08" db="EMBL/GenBank/DDBJ databases">
        <title>Sequencing the genomes of 1000 actinobacteria strains.</title>
        <authorList>
            <person name="Klenk H.-P."/>
        </authorList>
    </citation>
    <scope>NUCLEOTIDE SEQUENCE [LARGE SCALE GENOMIC DNA]</scope>
    <source>
        <strain evidence="1 2">DSM 44320</strain>
    </source>
</reference>
<proteinExistence type="predicted"/>
<dbReference type="SUPFAM" id="SSF51679">
    <property type="entry name" value="Bacterial luciferase-like"/>
    <property type="match status" value="1"/>
</dbReference>
<comment type="caution">
    <text evidence="1">The sequence shown here is derived from an EMBL/GenBank/DDBJ whole genome shotgun (WGS) entry which is preliminary data.</text>
</comment>
<accession>A0A7W5VIC3</accession>
<keyword evidence="1" id="KW-0503">Monooxygenase</keyword>